<evidence type="ECO:0000256" key="2">
    <source>
        <dbReference type="ARBA" id="ARBA00002713"/>
    </source>
</evidence>
<dbReference type="OrthoDB" id="9780250at2"/>
<evidence type="ECO:0000256" key="1">
    <source>
        <dbReference type="ARBA" id="ARBA00001794"/>
    </source>
</evidence>
<accession>A0A1I1MV60</accession>
<dbReference type="HAMAP" id="MF_00106">
    <property type="entry name" value="UxuA"/>
    <property type="match status" value="1"/>
</dbReference>
<dbReference type="Gene3D" id="3.20.20.150">
    <property type="entry name" value="Divalent-metal-dependent TIM barrel enzymes"/>
    <property type="match status" value="2"/>
</dbReference>
<dbReference type="Proteomes" id="UP000199438">
    <property type="component" value="Unassembled WGS sequence"/>
</dbReference>
<name>A0A1I1MV60_9FLAO</name>
<evidence type="ECO:0000256" key="5">
    <source>
        <dbReference type="ARBA" id="ARBA00012927"/>
    </source>
</evidence>
<dbReference type="STRING" id="1334022.SAMN04487907_1126"/>
<comment type="similarity">
    <text evidence="4 9">Belongs to the mannonate dehydratase family.</text>
</comment>
<dbReference type="EMBL" id="FOKV01000012">
    <property type="protein sequence ID" value="SFC89334.1"/>
    <property type="molecule type" value="Genomic_DNA"/>
</dbReference>
<comment type="cofactor">
    <cofactor evidence="9">
        <name>Fe(2+)</name>
        <dbReference type="ChEBI" id="CHEBI:29033"/>
    </cofactor>
    <cofactor evidence="9">
        <name>Mn(2+)</name>
        <dbReference type="ChEBI" id="CHEBI:29035"/>
    </cofactor>
</comment>
<evidence type="ECO:0000256" key="6">
    <source>
        <dbReference type="ARBA" id="ARBA00023004"/>
    </source>
</evidence>
<keyword evidence="8 9" id="KW-0456">Lyase</keyword>
<dbReference type="NCBIfam" id="TIGR00695">
    <property type="entry name" value="uxuA"/>
    <property type="match status" value="1"/>
</dbReference>
<dbReference type="GO" id="GO:0042840">
    <property type="term" value="P:D-glucuronate catabolic process"/>
    <property type="evidence" value="ECO:0007669"/>
    <property type="project" value="TreeGrafter"/>
</dbReference>
<dbReference type="InterPro" id="IPR036237">
    <property type="entry name" value="Xyl_isomerase-like_sf"/>
</dbReference>
<dbReference type="GO" id="GO:0030145">
    <property type="term" value="F:manganese ion binding"/>
    <property type="evidence" value="ECO:0007669"/>
    <property type="project" value="TreeGrafter"/>
</dbReference>
<protein>
    <recommendedName>
        <fullName evidence="5 9">Mannonate dehydratase</fullName>
        <ecNumber evidence="5 9">4.2.1.8</ecNumber>
    </recommendedName>
    <alternativeName>
        <fullName evidence="9">D-mannonate hydro-lyase</fullName>
    </alternativeName>
</protein>
<gene>
    <name evidence="9" type="primary">uxuA</name>
    <name evidence="10" type="ORF">SAMN04487907_1126</name>
</gene>
<dbReference type="PIRSF" id="PIRSF016049">
    <property type="entry name" value="Man_dehyd"/>
    <property type="match status" value="1"/>
</dbReference>
<evidence type="ECO:0000256" key="9">
    <source>
        <dbReference type="HAMAP-Rule" id="MF_00106"/>
    </source>
</evidence>
<keyword evidence="7 9" id="KW-0464">Manganese</keyword>
<evidence type="ECO:0000256" key="3">
    <source>
        <dbReference type="ARBA" id="ARBA00004892"/>
    </source>
</evidence>
<dbReference type="EC" id="4.2.1.8" evidence="5 9"/>
<evidence type="ECO:0000313" key="11">
    <source>
        <dbReference type="Proteomes" id="UP000199438"/>
    </source>
</evidence>
<dbReference type="PANTHER" id="PTHR30387">
    <property type="entry name" value="MANNONATE DEHYDRATASE"/>
    <property type="match status" value="1"/>
</dbReference>
<dbReference type="NCBIfam" id="NF003027">
    <property type="entry name" value="PRK03906.1"/>
    <property type="match status" value="1"/>
</dbReference>
<comment type="pathway">
    <text evidence="3 9">Carbohydrate metabolism; pentose and glucuronate interconversion.</text>
</comment>
<keyword evidence="11" id="KW-1185">Reference proteome</keyword>
<dbReference type="RefSeq" id="WP_092544855.1">
    <property type="nucleotide sequence ID" value="NZ_FOKV01000012.1"/>
</dbReference>
<sequence length="390" mass="44397">METRIIKTMRWYGERDVLSLHELKQAGITGIVTALHHIPVGDIWSKNEIQKTKQKIENLGMKWEVVESLPVHENIKKRTGNYKELIANYIESLKNLAALDIKVITYNFMPVLDWVRTDHNFENAEGAEVLKYDPVKFRVFDLFLLKRPNAENDYSEAQFLEAKEKFNTTSKEELKVLSKSVMLGLPGSTVDFTEKDLLDQLEGYSEITDDILRENLIYFLSEICPAVEDLGIKMAIHPDDPPFSVLGLPRVVSKANDLEYIFKNVASKANGLCYCTGSLGAQPDNDLVDIFETYKDRLHFLHLRNVSKKTDGVFMESDHLNGDVPMKKIMQLIIEHTNSTGIKIPMRPDHGYLHSLEKEKPYYAGYSFIGRLKGLAELTGLELGLQNTAS</sequence>
<dbReference type="InterPro" id="IPR004628">
    <property type="entry name" value="Man_deHydtase"/>
</dbReference>
<dbReference type="GO" id="GO:0008927">
    <property type="term" value="F:mannonate dehydratase activity"/>
    <property type="evidence" value="ECO:0007669"/>
    <property type="project" value="UniProtKB-UniRule"/>
</dbReference>
<evidence type="ECO:0000256" key="4">
    <source>
        <dbReference type="ARBA" id="ARBA00007389"/>
    </source>
</evidence>
<comment type="function">
    <text evidence="2 9">Catalyzes the dehydration of D-mannonate.</text>
</comment>
<dbReference type="Pfam" id="PF03786">
    <property type="entry name" value="UxuA"/>
    <property type="match status" value="1"/>
</dbReference>
<evidence type="ECO:0000256" key="7">
    <source>
        <dbReference type="ARBA" id="ARBA00023211"/>
    </source>
</evidence>
<evidence type="ECO:0000313" key="10">
    <source>
        <dbReference type="EMBL" id="SFC89334.1"/>
    </source>
</evidence>
<dbReference type="AlphaFoldDB" id="A0A1I1MV60"/>
<dbReference type="GO" id="GO:0008198">
    <property type="term" value="F:ferrous iron binding"/>
    <property type="evidence" value="ECO:0007669"/>
    <property type="project" value="TreeGrafter"/>
</dbReference>
<reference evidence="11" key="1">
    <citation type="submission" date="2016-10" db="EMBL/GenBank/DDBJ databases">
        <authorList>
            <person name="Varghese N."/>
            <person name="Submissions S."/>
        </authorList>
    </citation>
    <scope>NUCLEOTIDE SEQUENCE [LARGE SCALE GENOMIC DNA]</scope>
    <source>
        <strain evidence="11">DSM 24499</strain>
    </source>
</reference>
<organism evidence="10 11">
    <name type="scientific">Zunongwangia mangrovi</name>
    <dbReference type="NCBI Taxonomy" id="1334022"/>
    <lineage>
        <taxon>Bacteria</taxon>
        <taxon>Pseudomonadati</taxon>
        <taxon>Bacteroidota</taxon>
        <taxon>Flavobacteriia</taxon>
        <taxon>Flavobacteriales</taxon>
        <taxon>Flavobacteriaceae</taxon>
        <taxon>Zunongwangia</taxon>
    </lineage>
</organism>
<dbReference type="SUPFAM" id="SSF51658">
    <property type="entry name" value="Xylose isomerase-like"/>
    <property type="match status" value="1"/>
</dbReference>
<dbReference type="PANTHER" id="PTHR30387:SF2">
    <property type="entry name" value="MANNONATE DEHYDRATASE"/>
    <property type="match status" value="1"/>
</dbReference>
<proteinExistence type="inferred from homology"/>
<comment type="catalytic activity">
    <reaction evidence="1 9">
        <text>D-mannonate = 2-dehydro-3-deoxy-D-gluconate + H2O</text>
        <dbReference type="Rhea" id="RHEA:20097"/>
        <dbReference type="ChEBI" id="CHEBI:15377"/>
        <dbReference type="ChEBI" id="CHEBI:17767"/>
        <dbReference type="ChEBI" id="CHEBI:57990"/>
        <dbReference type="EC" id="4.2.1.8"/>
    </reaction>
</comment>
<keyword evidence="6 9" id="KW-0408">Iron</keyword>
<dbReference type="UniPathway" id="UPA00246"/>
<evidence type="ECO:0000256" key="8">
    <source>
        <dbReference type="ARBA" id="ARBA00023239"/>
    </source>
</evidence>